<keyword evidence="1" id="KW-0560">Oxidoreductase</keyword>
<comment type="subunit">
    <text evidence="5">Heterotetramer of 2 PreA and 2 PreT subunits.</text>
</comment>
<comment type="catalytic activity">
    <reaction evidence="3">
        <text>5,6-dihydrouracil + NAD(+) = uracil + NADH + H(+)</text>
        <dbReference type="Rhea" id="RHEA:20189"/>
        <dbReference type="ChEBI" id="CHEBI:15378"/>
        <dbReference type="ChEBI" id="CHEBI:15901"/>
        <dbReference type="ChEBI" id="CHEBI:17568"/>
        <dbReference type="ChEBI" id="CHEBI:57540"/>
        <dbReference type="ChEBI" id="CHEBI:57945"/>
        <dbReference type="EC" id="1.3.1.1"/>
    </reaction>
</comment>
<evidence type="ECO:0000256" key="1">
    <source>
        <dbReference type="ARBA" id="ARBA00023002"/>
    </source>
</evidence>
<dbReference type="EMBL" id="MAAO01000002">
    <property type="protein sequence ID" value="OUR99645.1"/>
    <property type="molecule type" value="Genomic_DNA"/>
</dbReference>
<organism evidence="8 9">
    <name type="scientific">Halobacteriovorax marinus</name>
    <dbReference type="NCBI Taxonomy" id="97084"/>
    <lineage>
        <taxon>Bacteria</taxon>
        <taxon>Pseudomonadati</taxon>
        <taxon>Bdellovibrionota</taxon>
        <taxon>Bacteriovoracia</taxon>
        <taxon>Bacteriovoracales</taxon>
        <taxon>Halobacteriovoraceae</taxon>
        <taxon>Halobacteriovorax</taxon>
    </lineage>
</organism>
<comment type="function">
    <text evidence="4">Involved in pyrimidine base degradation. Catalyzes physiologically the reduction of uracil to 5,6-dihydrouracil (DHU) by using NADH as a specific cosubstrate. It also catalyzes the reverse reaction and the reduction of thymine to 5,6-dihydrothymine (DHT).</text>
</comment>
<reference evidence="9" key="1">
    <citation type="journal article" date="2017" name="Proc. Natl. Acad. Sci. U.S.A.">
        <title>Simulation of Deepwater Horizon oil plume reveals substrate specialization within a complex community of hydrocarbon-degraders.</title>
        <authorList>
            <person name="Hu P."/>
            <person name="Dubinsky E.A."/>
            <person name="Probst A.J."/>
            <person name="Wang J."/>
            <person name="Sieber C.M.K."/>
            <person name="Tom L.M."/>
            <person name="Gardinali P."/>
            <person name="Banfield J.F."/>
            <person name="Atlas R.M."/>
            <person name="Andersen G.L."/>
        </authorList>
    </citation>
    <scope>NUCLEOTIDE SEQUENCE [LARGE SCALE GENOMIC DNA]</scope>
</reference>
<dbReference type="GO" id="GO:0004159">
    <property type="term" value="F:dihydropyrimidine dehydrogenase (NAD+) activity"/>
    <property type="evidence" value="ECO:0007669"/>
    <property type="project" value="UniProtKB-EC"/>
</dbReference>
<dbReference type="FunFam" id="3.20.20.70:FF:000027">
    <property type="entry name" value="Dihydropyrimidine dehydrogenase [NADP(+)]"/>
    <property type="match status" value="1"/>
</dbReference>
<comment type="caution">
    <text evidence="8">The sequence shown here is derived from an EMBL/GenBank/DDBJ whole genome shotgun (WGS) entry which is preliminary data.</text>
</comment>
<gene>
    <name evidence="8" type="ORF">A9Q84_01080</name>
</gene>
<accession>A0A1Y5FHG0</accession>
<dbReference type="Gene3D" id="3.20.20.70">
    <property type="entry name" value="Aldolase class I"/>
    <property type="match status" value="1"/>
</dbReference>
<dbReference type="Proteomes" id="UP000196531">
    <property type="component" value="Unassembled WGS sequence"/>
</dbReference>
<dbReference type="Pfam" id="PF01180">
    <property type="entry name" value="DHO_dh"/>
    <property type="match status" value="1"/>
</dbReference>
<dbReference type="InterPro" id="IPR013785">
    <property type="entry name" value="Aldolase_TIM"/>
</dbReference>
<evidence type="ECO:0000256" key="2">
    <source>
        <dbReference type="ARBA" id="ARBA00047685"/>
    </source>
</evidence>
<dbReference type="InterPro" id="IPR005720">
    <property type="entry name" value="Dihydroorotate_DH_cat"/>
</dbReference>
<dbReference type="PANTHER" id="PTHR43073:SF2">
    <property type="entry name" value="DIHYDROPYRIMIDINE DEHYDROGENASE [NADP(+)]"/>
    <property type="match status" value="1"/>
</dbReference>
<evidence type="ECO:0000256" key="3">
    <source>
        <dbReference type="ARBA" id="ARBA00048792"/>
    </source>
</evidence>
<proteinExistence type="predicted"/>
<dbReference type="GO" id="GO:0006210">
    <property type="term" value="P:thymine catabolic process"/>
    <property type="evidence" value="ECO:0007669"/>
    <property type="project" value="TreeGrafter"/>
</dbReference>
<dbReference type="SUPFAM" id="SSF51395">
    <property type="entry name" value="FMN-linked oxidoreductases"/>
    <property type="match status" value="1"/>
</dbReference>
<evidence type="ECO:0000256" key="6">
    <source>
        <dbReference type="ARBA" id="ARBA00049728"/>
    </source>
</evidence>
<dbReference type="AlphaFoldDB" id="A0A1Y5FHG0"/>
<comment type="catalytic activity">
    <reaction evidence="2">
        <text>5,6-dihydrothymine + NAD(+) = thymine + NADH + H(+)</text>
        <dbReference type="Rhea" id="RHEA:28791"/>
        <dbReference type="ChEBI" id="CHEBI:15378"/>
        <dbReference type="ChEBI" id="CHEBI:17821"/>
        <dbReference type="ChEBI" id="CHEBI:27468"/>
        <dbReference type="ChEBI" id="CHEBI:57540"/>
        <dbReference type="ChEBI" id="CHEBI:57945"/>
        <dbReference type="EC" id="1.3.1.1"/>
    </reaction>
</comment>
<protein>
    <recommendedName>
        <fullName evidence="6">dihydrouracil dehydrogenase (NAD(+))</fullName>
        <ecNumber evidence="6">1.3.1.1</ecNumber>
    </recommendedName>
</protein>
<dbReference type="NCBIfam" id="NF006183">
    <property type="entry name" value="PRK08318.1"/>
    <property type="match status" value="1"/>
</dbReference>
<evidence type="ECO:0000256" key="4">
    <source>
        <dbReference type="ARBA" id="ARBA00049578"/>
    </source>
</evidence>
<dbReference type="GO" id="GO:0005737">
    <property type="term" value="C:cytoplasm"/>
    <property type="evidence" value="ECO:0007669"/>
    <property type="project" value="InterPro"/>
</dbReference>
<name>A0A1Y5FHG0_9BACT</name>
<evidence type="ECO:0000313" key="8">
    <source>
        <dbReference type="EMBL" id="OUR99645.1"/>
    </source>
</evidence>
<dbReference type="PANTHER" id="PTHR43073">
    <property type="entry name" value="DIHYDROPYRIMIDINE DEHYDROGENASE [NADP(+)]"/>
    <property type="match status" value="1"/>
</dbReference>
<dbReference type="GO" id="GO:0006212">
    <property type="term" value="P:uracil catabolic process"/>
    <property type="evidence" value="ECO:0007669"/>
    <property type="project" value="TreeGrafter"/>
</dbReference>
<feature type="domain" description="Dihydroorotate dehydrogenase catalytic" evidence="7">
    <location>
        <begin position="5"/>
        <end position="305"/>
    </location>
</feature>
<evidence type="ECO:0000259" key="7">
    <source>
        <dbReference type="Pfam" id="PF01180"/>
    </source>
</evidence>
<dbReference type="GO" id="GO:0050661">
    <property type="term" value="F:NADP binding"/>
    <property type="evidence" value="ECO:0007669"/>
    <property type="project" value="TreeGrafter"/>
</dbReference>
<evidence type="ECO:0000256" key="5">
    <source>
        <dbReference type="ARBA" id="ARBA00049714"/>
    </source>
</evidence>
<dbReference type="EC" id="1.3.1.1" evidence="6"/>
<dbReference type="GO" id="GO:0002058">
    <property type="term" value="F:uracil binding"/>
    <property type="evidence" value="ECO:0007669"/>
    <property type="project" value="TreeGrafter"/>
</dbReference>
<sequence length="366" mass="39602">MSKLLEVYSNGVRFENPFLVGSGPPSTNAKVVARSFEAGWGGSVLKTFSLDHTQVRNIAPRYGKLNEDGKCIGFTNNELISDISCDEWLQYIRDLKKSYPDKVIVASIMEEPNQARWQELTDKVVRAGADIIELNLSCPHGMPERKMGGAMGQDPEIVKQVTSWVKDASGSVPVWAKMTPNITDICDPARAAIDAGADGLVAINTILSLSNIDMKTFKPNPNVKGVSAFGGYSYKAVRPIALRMVGELAMAFPKTPISGVGGIVDGHSAAEFLCMGSETLQVCTGIMLDGFKMIDKLKAELGSILSDHGMNNVMELKGKSLEYFGTMAEMADRLEASKLKTKAHTGNFAGDNIVEISKNLSNTENN</sequence>
<evidence type="ECO:0000313" key="9">
    <source>
        <dbReference type="Proteomes" id="UP000196531"/>
    </source>
</evidence>